<dbReference type="Proteomes" id="UP000078512">
    <property type="component" value="Unassembled WGS sequence"/>
</dbReference>
<name>A0A197JR63_9FUNG</name>
<accession>A0A197JR63</accession>
<keyword evidence="3" id="KW-1185">Reference proteome</keyword>
<reference evidence="2 3" key="1">
    <citation type="submission" date="2016-05" db="EMBL/GenBank/DDBJ databases">
        <title>Genome sequencing reveals origins of a unique bacterial endosymbiosis in the earliest lineages of terrestrial Fungi.</title>
        <authorList>
            <consortium name="DOE Joint Genome Institute"/>
            <person name="Uehling J."/>
            <person name="Gryganskyi A."/>
            <person name="Hameed K."/>
            <person name="Tschaplinski T."/>
            <person name="Misztal P."/>
            <person name="Wu S."/>
            <person name="Desiro A."/>
            <person name="Vande Pol N."/>
            <person name="Du Z.-Y."/>
            <person name="Zienkiewicz A."/>
            <person name="Zienkiewicz K."/>
            <person name="Morin E."/>
            <person name="Tisserant E."/>
            <person name="Splivallo R."/>
            <person name="Hainaut M."/>
            <person name="Henrissat B."/>
            <person name="Ohm R."/>
            <person name="Kuo A."/>
            <person name="Yan J."/>
            <person name="Lipzen A."/>
            <person name="Nolan M."/>
            <person name="Labutti K."/>
            <person name="Barry K."/>
            <person name="Goldstein A."/>
            <person name="Labbe J."/>
            <person name="Schadt C."/>
            <person name="Tuskan G."/>
            <person name="Grigoriev I."/>
            <person name="Martin F."/>
            <person name="Vilgalys R."/>
            <person name="Bonito G."/>
        </authorList>
    </citation>
    <scope>NUCLEOTIDE SEQUENCE [LARGE SCALE GENOMIC DNA]</scope>
    <source>
        <strain evidence="2 3">AG-77</strain>
    </source>
</reference>
<keyword evidence="1" id="KW-0812">Transmembrane</keyword>
<organism evidence="2 3">
    <name type="scientific">Linnemannia elongata AG-77</name>
    <dbReference type="NCBI Taxonomy" id="1314771"/>
    <lineage>
        <taxon>Eukaryota</taxon>
        <taxon>Fungi</taxon>
        <taxon>Fungi incertae sedis</taxon>
        <taxon>Mucoromycota</taxon>
        <taxon>Mortierellomycotina</taxon>
        <taxon>Mortierellomycetes</taxon>
        <taxon>Mortierellales</taxon>
        <taxon>Mortierellaceae</taxon>
        <taxon>Linnemannia</taxon>
    </lineage>
</organism>
<feature type="transmembrane region" description="Helical" evidence="1">
    <location>
        <begin position="134"/>
        <end position="160"/>
    </location>
</feature>
<dbReference type="AlphaFoldDB" id="A0A197JR63"/>
<gene>
    <name evidence="2" type="ORF">K457DRAFT_636073</name>
</gene>
<sequence>MNNAICMRERHPMSHLSLSSHPFSLSLVPSFFVRFSFPFPFPFTFSFSFSFSFSHFPSFFLVSFVLQPPTFLPHSYSYIIRFAFHIPSPSFLSPCIHTFASLFSFLFPLLLFFSHSFFFYPFLCPLLLPPSPSFVILLLTTQPIVSISHPLYLFLFRYFFTSSPTPMKIAALQLIPSFNPIPALSSFNTFSLSVRRIMPFVSPLGIIR</sequence>
<evidence type="ECO:0000313" key="3">
    <source>
        <dbReference type="Proteomes" id="UP000078512"/>
    </source>
</evidence>
<feature type="transmembrane region" description="Helical" evidence="1">
    <location>
        <begin position="21"/>
        <end position="39"/>
    </location>
</feature>
<evidence type="ECO:0000256" key="1">
    <source>
        <dbReference type="SAM" id="Phobius"/>
    </source>
</evidence>
<protein>
    <submittedName>
        <fullName evidence="2">Uncharacterized protein</fullName>
    </submittedName>
</protein>
<proteinExistence type="predicted"/>
<feature type="transmembrane region" description="Helical" evidence="1">
    <location>
        <begin position="59"/>
        <end position="79"/>
    </location>
</feature>
<keyword evidence="1" id="KW-1133">Transmembrane helix</keyword>
<keyword evidence="1" id="KW-0472">Membrane</keyword>
<feature type="transmembrane region" description="Helical" evidence="1">
    <location>
        <begin position="91"/>
        <end position="114"/>
    </location>
</feature>
<dbReference type="EMBL" id="KV442057">
    <property type="protein sequence ID" value="OAQ27453.1"/>
    <property type="molecule type" value="Genomic_DNA"/>
</dbReference>
<evidence type="ECO:0000313" key="2">
    <source>
        <dbReference type="EMBL" id="OAQ27453.1"/>
    </source>
</evidence>